<proteinExistence type="predicted"/>
<evidence type="ECO:0000259" key="3">
    <source>
        <dbReference type="Pfam" id="PF20736"/>
    </source>
</evidence>
<dbReference type="InterPro" id="IPR049174">
    <property type="entry name" value="Beta-AFase-like"/>
</dbReference>
<keyword evidence="6" id="KW-1185">Reference proteome</keyword>
<evidence type="ECO:0000259" key="4">
    <source>
        <dbReference type="Pfam" id="PF20737"/>
    </source>
</evidence>
<dbReference type="InterPro" id="IPR008928">
    <property type="entry name" value="6-hairpin_glycosidase_sf"/>
</dbReference>
<dbReference type="SUPFAM" id="SSF48208">
    <property type="entry name" value="Six-hairpin glycosidases"/>
    <property type="match status" value="1"/>
</dbReference>
<evidence type="ECO:0008006" key="7">
    <source>
        <dbReference type="Google" id="ProtNLM"/>
    </source>
</evidence>
<evidence type="ECO:0000259" key="2">
    <source>
        <dbReference type="Pfam" id="PF07944"/>
    </source>
</evidence>
<dbReference type="PANTHER" id="PTHR43465:SF2">
    <property type="entry name" value="DUF1680 DOMAIN PROTEIN (AFU_ORTHOLOGUE AFUA_1G08910)"/>
    <property type="match status" value="1"/>
</dbReference>
<reference evidence="5 6" key="1">
    <citation type="submission" date="2018-05" db="EMBL/GenBank/DDBJ databases">
        <title>Brachybacterium sp. M1HQ-2T, whole genome shotgun sequence.</title>
        <authorList>
            <person name="Tuo L."/>
        </authorList>
    </citation>
    <scope>NUCLEOTIDE SEQUENCE [LARGE SCALE GENOMIC DNA]</scope>
    <source>
        <strain evidence="5 6">M1HQ-2</strain>
    </source>
</reference>
<feature type="compositionally biased region" description="Polar residues" evidence="1">
    <location>
        <begin position="1"/>
        <end position="13"/>
    </location>
</feature>
<feature type="region of interest" description="Disordered" evidence="1">
    <location>
        <begin position="1"/>
        <end position="40"/>
    </location>
</feature>
<evidence type="ECO:0000313" key="6">
    <source>
        <dbReference type="Proteomes" id="UP000245590"/>
    </source>
</evidence>
<dbReference type="AlphaFoldDB" id="A0A2U2RN32"/>
<protein>
    <recommendedName>
        <fullName evidence="7">Glycoside hydrolase family 127 protein</fullName>
    </recommendedName>
</protein>
<sequence length="667" mass="71821">MNQPDVTTPTSDPSAGPTPGRVAPAPPVRPSAGGRAARRPLGVGAARITGGFWGQRLRTNAATAIAGGYDRLEEAGSLRNLRIAGGLEDGEITGMIFQDSDVHKWLEAVAFEIGRTGDAHLLELQRRVTAWVAAAQREDGYIDTVHEARHGTEGRWTNLTFEHELYCAGHLIQAAVAQHRCTDDRGLLEVAVRCADLLVATFGPGKRDGVPGHPEIEMALVELFRETGERSYLDLARFFLDRRGHGVLQAETGVNPSYFSDRVPVAEARSVEGHAVRAVYLAAGVVDRALETGEEQLLAQQEALFADMMATKAYVSGGLGARWDGEAFGAPYELPADRGYAETCAAIGAVQWAWRLLLATGRETYAEAIEQLLLNAMLPGVSLDGAGYFYVNPLQVRSGTVLDDPRNPVGGRQGWFDCACCPPNLMRTLASLAQYVATGSAQGMHLHQYASGSYAAGGLRIDVETGYPLEGEVQIVVREAPSGPTGLSLRVPRWANAASVEIPEHLEETWADGAVQITGTFTPGDRIMLTLPIEPRLVVGHPRLDAVAGSIALLRGPLLYTLEQVDQAQGVDIERIEVLPGEGADVRPAPEGLAALPGGDLPALAVRARRRRDEGEELYPVWAPRARSAAAGDEEAEVNEVLAVPYFAWANRQLGPMRVWMPVADRR</sequence>
<gene>
    <name evidence="5" type="ORF">DEO23_01085</name>
</gene>
<dbReference type="InterPro" id="IPR049046">
    <property type="entry name" value="Beta-AFase-like_GH127_middle"/>
</dbReference>
<dbReference type="Proteomes" id="UP000245590">
    <property type="component" value="Unassembled WGS sequence"/>
</dbReference>
<dbReference type="Pfam" id="PF20736">
    <property type="entry name" value="Glyco_hydro127M"/>
    <property type="match status" value="1"/>
</dbReference>
<evidence type="ECO:0000256" key="1">
    <source>
        <dbReference type="SAM" id="MobiDB-lite"/>
    </source>
</evidence>
<name>A0A2U2RN32_9MICO</name>
<feature type="compositionally biased region" description="Low complexity" evidence="1">
    <location>
        <begin position="30"/>
        <end position="40"/>
    </location>
</feature>
<feature type="domain" description="Non-reducing end beta-L-arabinofuranosidase-like GH127 catalytic" evidence="2">
    <location>
        <begin position="47"/>
        <end position="433"/>
    </location>
</feature>
<comment type="caution">
    <text evidence="5">The sequence shown here is derived from an EMBL/GenBank/DDBJ whole genome shotgun (WGS) entry which is preliminary data.</text>
</comment>
<feature type="domain" description="Non-reducing end beta-L-arabinofuranosidase-like GH127 C-terminal" evidence="4">
    <location>
        <begin position="535"/>
        <end position="662"/>
    </location>
</feature>
<dbReference type="InterPro" id="IPR012878">
    <property type="entry name" value="Beta-AFase-like_GH127_cat"/>
</dbReference>
<dbReference type="OrthoDB" id="9757939at2"/>
<evidence type="ECO:0000313" key="5">
    <source>
        <dbReference type="EMBL" id="PWH07280.1"/>
    </source>
</evidence>
<dbReference type="Pfam" id="PF07944">
    <property type="entry name" value="Beta-AFase-like_GH127_cat"/>
    <property type="match status" value="1"/>
</dbReference>
<organism evidence="5 6">
    <name type="scientific">Brachybacterium endophyticum</name>
    <dbReference type="NCBI Taxonomy" id="2182385"/>
    <lineage>
        <taxon>Bacteria</taxon>
        <taxon>Bacillati</taxon>
        <taxon>Actinomycetota</taxon>
        <taxon>Actinomycetes</taxon>
        <taxon>Micrococcales</taxon>
        <taxon>Dermabacteraceae</taxon>
        <taxon>Brachybacterium</taxon>
    </lineage>
</organism>
<dbReference type="Pfam" id="PF20737">
    <property type="entry name" value="Glyco_hydro127C"/>
    <property type="match status" value="1"/>
</dbReference>
<accession>A0A2U2RN32</accession>
<dbReference type="InterPro" id="IPR049049">
    <property type="entry name" value="Beta-AFase-like_GH127_C"/>
</dbReference>
<dbReference type="PANTHER" id="PTHR43465">
    <property type="entry name" value="DUF1680 DOMAIN PROTEIN (AFU_ORTHOLOGUE AFUA_1G08910)"/>
    <property type="match status" value="1"/>
</dbReference>
<dbReference type="EMBL" id="QFKX01000001">
    <property type="protein sequence ID" value="PWH07280.1"/>
    <property type="molecule type" value="Genomic_DNA"/>
</dbReference>
<dbReference type="RefSeq" id="WP_109274164.1">
    <property type="nucleotide sequence ID" value="NZ_QFKX01000001.1"/>
</dbReference>
<dbReference type="GO" id="GO:0005975">
    <property type="term" value="P:carbohydrate metabolic process"/>
    <property type="evidence" value="ECO:0007669"/>
    <property type="project" value="InterPro"/>
</dbReference>
<feature type="domain" description="Non-reducing end beta-L-arabinofuranosidase-like GH127 middle" evidence="3">
    <location>
        <begin position="446"/>
        <end position="533"/>
    </location>
</feature>